<gene>
    <name evidence="9" type="primary">LOC100202318</name>
</gene>
<evidence type="ECO:0000256" key="5">
    <source>
        <dbReference type="SAM" id="MobiDB-lite"/>
    </source>
</evidence>
<dbReference type="PANTHER" id="PTHR22792:SF140">
    <property type="entry name" value="ACHILLES, ISOFORM A"/>
    <property type="match status" value="1"/>
</dbReference>
<name>A0ABM4DEG3_HYDVU</name>
<dbReference type="PROSITE" id="PS50961">
    <property type="entry name" value="HTH_LA"/>
    <property type="match status" value="1"/>
</dbReference>
<organism evidence="8 9">
    <name type="scientific">Hydra vulgaris</name>
    <name type="common">Hydra</name>
    <name type="synonym">Hydra attenuata</name>
    <dbReference type="NCBI Taxonomy" id="6087"/>
    <lineage>
        <taxon>Eukaryota</taxon>
        <taxon>Metazoa</taxon>
        <taxon>Cnidaria</taxon>
        <taxon>Hydrozoa</taxon>
        <taxon>Hydroidolina</taxon>
        <taxon>Anthoathecata</taxon>
        <taxon>Aplanulata</taxon>
        <taxon>Hydridae</taxon>
        <taxon>Hydra</taxon>
    </lineage>
</organism>
<dbReference type="Pfam" id="PF05383">
    <property type="entry name" value="La"/>
    <property type="match status" value="1"/>
</dbReference>
<dbReference type="PROSITE" id="PS51938">
    <property type="entry name" value="SUZ_C"/>
    <property type="match status" value="1"/>
</dbReference>
<evidence type="ECO:0000256" key="4">
    <source>
        <dbReference type="PROSITE-ProRule" id="PRU00332"/>
    </source>
</evidence>
<feature type="region of interest" description="Disordered" evidence="5">
    <location>
        <begin position="261"/>
        <end position="287"/>
    </location>
</feature>
<reference evidence="9" key="1">
    <citation type="submission" date="2025-08" db="UniProtKB">
        <authorList>
            <consortium name="RefSeq"/>
        </authorList>
    </citation>
    <scope>IDENTIFICATION</scope>
</reference>
<dbReference type="RefSeq" id="XP_065672794.1">
    <property type="nucleotide sequence ID" value="XM_065816722.1"/>
</dbReference>
<sequence>MFKRANKYIFIVYGSFIVTATQKHYFMANVNLKYENSSSDENKSDIDDEDRVISSKFLNEECIGINELHKKIIAQAELYFSNENLLKDKFLLKHIKRNKEGYVNIKLIASFNRMRSLTKDFNIIVDALRTSSRLAVDENGLKLKRLEPLPKELLEQAHVQHLVLSDIPSENPSVDFIKNAFILMKNDILSVKIIKPCKSFPNDLQSHYSKHPELKEKLVALVEFKNTDSAKEASKTQFTEAYTGLKVSFLELGPKQLKNIASGETHSDADSDKSCEKKKIKKKKNIVKHLSPREDSYSSCASSSDNEFCSFTNCSKRYSRSKKHPTDNISQHKNERYNSSQNSSPLSSPSVSPVYHRKNKSGYQSPKEYKLSPLISNLSPLSSPDINRREIPKFQESYENSHSAWMLKRMELNKTNYVESGSTNVNSVCKQLEIVRQPKGPDGSNGFNSLPLIKYVLIHPI</sequence>
<keyword evidence="2 4" id="KW-0694">RNA-binding</keyword>
<feature type="domain" description="HTH La-type RNA-binding" evidence="6">
    <location>
        <begin position="62"/>
        <end position="153"/>
    </location>
</feature>
<evidence type="ECO:0000259" key="7">
    <source>
        <dbReference type="PROSITE" id="PS51938"/>
    </source>
</evidence>
<dbReference type="SUPFAM" id="SSF46785">
    <property type="entry name" value="Winged helix' DNA-binding domain"/>
    <property type="match status" value="1"/>
</dbReference>
<dbReference type="SMART" id="SM00715">
    <property type="entry name" value="LA"/>
    <property type="match status" value="1"/>
</dbReference>
<evidence type="ECO:0000259" key="6">
    <source>
        <dbReference type="PROSITE" id="PS50961"/>
    </source>
</evidence>
<keyword evidence="8" id="KW-1185">Reference proteome</keyword>
<dbReference type="PRINTS" id="PR00302">
    <property type="entry name" value="LUPUSLA"/>
</dbReference>
<protein>
    <submittedName>
        <fullName evidence="9">La-related protein 6 isoform X2</fullName>
    </submittedName>
</protein>
<evidence type="ECO:0000256" key="1">
    <source>
        <dbReference type="ARBA" id="ARBA00004123"/>
    </source>
</evidence>
<comment type="subcellular location">
    <subcellularLocation>
        <location evidence="1">Nucleus</location>
    </subcellularLocation>
</comment>
<evidence type="ECO:0000313" key="9">
    <source>
        <dbReference type="RefSeq" id="XP_065672794.1"/>
    </source>
</evidence>
<dbReference type="InterPro" id="IPR002344">
    <property type="entry name" value="Lupus_La"/>
</dbReference>
<dbReference type="GeneID" id="100202318"/>
<dbReference type="InterPro" id="IPR036388">
    <property type="entry name" value="WH-like_DNA-bd_sf"/>
</dbReference>
<dbReference type="PANTHER" id="PTHR22792">
    <property type="entry name" value="LUPUS LA PROTEIN-RELATED"/>
    <property type="match status" value="1"/>
</dbReference>
<feature type="compositionally biased region" description="Low complexity" evidence="5">
    <location>
        <begin position="339"/>
        <end position="353"/>
    </location>
</feature>
<feature type="domain" description="SUZ-C" evidence="7">
    <location>
        <begin position="401"/>
        <end position="451"/>
    </location>
</feature>
<evidence type="ECO:0000256" key="3">
    <source>
        <dbReference type="ARBA" id="ARBA00023242"/>
    </source>
</evidence>
<accession>A0ABM4DEG3</accession>
<feature type="compositionally biased region" description="Basic and acidic residues" evidence="5">
    <location>
        <begin position="265"/>
        <end position="277"/>
    </location>
</feature>
<dbReference type="InterPro" id="IPR024642">
    <property type="entry name" value="SUZ-C"/>
</dbReference>
<feature type="compositionally biased region" description="Basic and acidic residues" evidence="5">
    <location>
        <begin position="324"/>
        <end position="336"/>
    </location>
</feature>
<keyword evidence="3" id="KW-0539">Nucleus</keyword>
<feature type="compositionally biased region" description="Basic residues" evidence="5">
    <location>
        <begin position="278"/>
        <end position="287"/>
    </location>
</feature>
<evidence type="ECO:0000313" key="8">
    <source>
        <dbReference type="Proteomes" id="UP001652625"/>
    </source>
</evidence>
<feature type="region of interest" description="Disordered" evidence="5">
    <location>
        <begin position="318"/>
        <end position="368"/>
    </location>
</feature>
<dbReference type="InterPro" id="IPR045180">
    <property type="entry name" value="La_dom_prot"/>
</dbReference>
<dbReference type="InterPro" id="IPR006630">
    <property type="entry name" value="La_HTH"/>
</dbReference>
<proteinExistence type="predicted"/>
<dbReference type="InterPro" id="IPR036390">
    <property type="entry name" value="WH_DNA-bd_sf"/>
</dbReference>
<dbReference type="Gene3D" id="1.10.10.10">
    <property type="entry name" value="Winged helix-like DNA-binding domain superfamily/Winged helix DNA-binding domain"/>
    <property type="match status" value="1"/>
</dbReference>
<evidence type="ECO:0000256" key="2">
    <source>
        <dbReference type="ARBA" id="ARBA00022884"/>
    </source>
</evidence>
<dbReference type="Pfam" id="PF12901">
    <property type="entry name" value="SUZ-C"/>
    <property type="match status" value="1"/>
</dbReference>
<dbReference type="Proteomes" id="UP001652625">
    <property type="component" value="Chromosome 13"/>
</dbReference>